<dbReference type="RefSeq" id="WP_163161653.1">
    <property type="nucleotide sequence ID" value="NZ_VKHP01000287.1"/>
</dbReference>
<accession>A0A6P1BTR3</accession>
<feature type="region of interest" description="Disordered" evidence="1">
    <location>
        <begin position="321"/>
        <end position="349"/>
    </location>
</feature>
<proteinExistence type="predicted"/>
<evidence type="ECO:0000256" key="1">
    <source>
        <dbReference type="SAM" id="MobiDB-lite"/>
    </source>
</evidence>
<gene>
    <name evidence="2" type="ORF">FNJ47_40775</name>
</gene>
<feature type="compositionally biased region" description="Basic residues" evidence="1">
    <location>
        <begin position="144"/>
        <end position="158"/>
    </location>
</feature>
<dbReference type="EMBL" id="VKHP01000287">
    <property type="protein sequence ID" value="NEV01928.1"/>
    <property type="molecule type" value="Genomic_DNA"/>
</dbReference>
<evidence type="ECO:0000313" key="2">
    <source>
        <dbReference type="EMBL" id="NEV01928.1"/>
    </source>
</evidence>
<comment type="caution">
    <text evidence="2">The sequence shown here is derived from an EMBL/GenBank/DDBJ whole genome shotgun (WGS) entry which is preliminary data.</text>
</comment>
<organism evidence="2 3">
    <name type="scientific">Bradyrhizobium uaiense</name>
    <dbReference type="NCBI Taxonomy" id="2594946"/>
    <lineage>
        <taxon>Bacteria</taxon>
        <taxon>Pseudomonadati</taxon>
        <taxon>Pseudomonadota</taxon>
        <taxon>Alphaproteobacteria</taxon>
        <taxon>Hyphomicrobiales</taxon>
        <taxon>Nitrobacteraceae</taxon>
        <taxon>Bradyrhizobium</taxon>
    </lineage>
</organism>
<name>A0A6P1BTR3_9BRAD</name>
<keyword evidence="3" id="KW-1185">Reference proteome</keyword>
<feature type="region of interest" description="Disordered" evidence="1">
    <location>
        <begin position="44"/>
        <end position="63"/>
    </location>
</feature>
<reference evidence="2 3" key="1">
    <citation type="journal article" date="2020" name="Arch. Microbiol.">
        <title>Bradyrhizobium uaiense sp. nov., a new highly efficient cowpea symbiont.</title>
        <authorList>
            <person name="Cabral Michel D."/>
            <person name="Azarias Guimaraes A."/>
            <person name="Martins da Costa E."/>
            <person name="Soares de Carvalho T."/>
            <person name="Balsanelli E."/>
            <person name="Willems A."/>
            <person name="Maltempi de Souza E."/>
            <person name="de Souza Moreira F.M."/>
        </authorList>
    </citation>
    <scope>NUCLEOTIDE SEQUENCE [LARGE SCALE GENOMIC DNA]</scope>
    <source>
        <strain evidence="2 3">UFLA 03-164</strain>
    </source>
</reference>
<feature type="region of interest" description="Disordered" evidence="1">
    <location>
        <begin position="143"/>
        <end position="171"/>
    </location>
</feature>
<evidence type="ECO:0000313" key="3">
    <source>
        <dbReference type="Proteomes" id="UP000468531"/>
    </source>
</evidence>
<dbReference type="Proteomes" id="UP000468531">
    <property type="component" value="Unassembled WGS sequence"/>
</dbReference>
<sequence length="609" mass="66262">MDSHDFDASGSAVSAPVQNADLEEQQARAEQDAFEQQLDAARMADSGRVHGHPGRKPPANVSGTDRDYIWAMMEGVSKRRKLSHASTEKYTQMLYKVAAYLGERGQSLEGSDNKTLSELSERVFKKNKHVGVALQALQELRGGVGKRKRGAPAGRIRRASSATAGRRPVAPTEADAPLIESIIEEGVNTKHWAPPTVQHHRTTLRKLSNSLGARGETIAGTSDAALSKFIEQVFPENWKRMTGSLCALREHRGGGEALKGGSSALDGVERAESMAAAGSSSSDVIPEKLYRLLDNDVDEWSLVAEAPELLRMEQELREHIAGGPDDESTSLPLPARGEELTSDPEDPTARLAKRRRVLNAQYPHSITVDAGRFTPSLPQLVPAERSQLDEPVQFDPDPFADDAAGPIDPEAFIFAPLPLSPGELSRLLDGEPMPPQPNQLADERAGAVDTEASVIARPPLSPGELWRLLGDDPMPSVPDQFAVPIDPDVFNFRSLPRSPDELGRLLDDAPATSRADQFTGWSPNLVAGSDSIDFEYMPFSPGELRRLLDDDPASIGINRSVDNLPVPADPDGFIFNEEQMPPGELRRLLDDEPASPAMLQPPRRLPSDY</sequence>
<protein>
    <submittedName>
        <fullName evidence="2">Uncharacterized protein</fullName>
    </submittedName>
</protein>
<feature type="region of interest" description="Disordered" evidence="1">
    <location>
        <begin position="559"/>
        <end position="609"/>
    </location>
</feature>
<feature type="region of interest" description="Disordered" evidence="1">
    <location>
        <begin position="1"/>
        <end position="35"/>
    </location>
</feature>
<dbReference type="AlphaFoldDB" id="A0A6P1BTR3"/>